<evidence type="ECO:0000256" key="1">
    <source>
        <dbReference type="SAM" id="MobiDB-lite"/>
    </source>
</evidence>
<accession>A0AAE0M328</accession>
<gene>
    <name evidence="2" type="ORF">B0T19DRAFT_435133</name>
</gene>
<proteinExistence type="predicted"/>
<evidence type="ECO:0000313" key="3">
    <source>
        <dbReference type="Proteomes" id="UP001286456"/>
    </source>
</evidence>
<dbReference type="EMBL" id="JAUEPO010000007">
    <property type="protein sequence ID" value="KAK3317521.1"/>
    <property type="molecule type" value="Genomic_DNA"/>
</dbReference>
<reference evidence="2" key="1">
    <citation type="journal article" date="2023" name="Mol. Phylogenet. Evol.">
        <title>Genome-scale phylogeny and comparative genomics of the fungal order Sordariales.</title>
        <authorList>
            <person name="Hensen N."/>
            <person name="Bonometti L."/>
            <person name="Westerberg I."/>
            <person name="Brannstrom I.O."/>
            <person name="Guillou S."/>
            <person name="Cros-Aarteil S."/>
            <person name="Calhoun S."/>
            <person name="Haridas S."/>
            <person name="Kuo A."/>
            <person name="Mondo S."/>
            <person name="Pangilinan J."/>
            <person name="Riley R."/>
            <person name="LaButti K."/>
            <person name="Andreopoulos B."/>
            <person name="Lipzen A."/>
            <person name="Chen C."/>
            <person name="Yan M."/>
            <person name="Daum C."/>
            <person name="Ng V."/>
            <person name="Clum A."/>
            <person name="Steindorff A."/>
            <person name="Ohm R.A."/>
            <person name="Martin F."/>
            <person name="Silar P."/>
            <person name="Natvig D.O."/>
            <person name="Lalanne C."/>
            <person name="Gautier V."/>
            <person name="Ament-Velasquez S.L."/>
            <person name="Kruys A."/>
            <person name="Hutchinson M.I."/>
            <person name="Powell A.J."/>
            <person name="Barry K."/>
            <person name="Miller A.N."/>
            <person name="Grigoriev I.V."/>
            <person name="Debuchy R."/>
            <person name="Gladieux P."/>
            <person name="Hiltunen Thoren M."/>
            <person name="Johannesson H."/>
        </authorList>
    </citation>
    <scope>NUCLEOTIDE SEQUENCE</scope>
    <source>
        <strain evidence="2">SMH4131-1</strain>
    </source>
</reference>
<dbReference type="Proteomes" id="UP001286456">
    <property type="component" value="Unassembled WGS sequence"/>
</dbReference>
<protein>
    <submittedName>
        <fullName evidence="2">Uncharacterized protein</fullName>
    </submittedName>
</protein>
<reference evidence="2" key="2">
    <citation type="submission" date="2023-06" db="EMBL/GenBank/DDBJ databases">
        <authorList>
            <consortium name="Lawrence Berkeley National Laboratory"/>
            <person name="Haridas S."/>
            <person name="Hensen N."/>
            <person name="Bonometti L."/>
            <person name="Westerberg I."/>
            <person name="Brannstrom I.O."/>
            <person name="Guillou S."/>
            <person name="Cros-Aarteil S."/>
            <person name="Calhoun S."/>
            <person name="Kuo A."/>
            <person name="Mondo S."/>
            <person name="Pangilinan J."/>
            <person name="Riley R."/>
            <person name="Labutti K."/>
            <person name="Andreopoulos B."/>
            <person name="Lipzen A."/>
            <person name="Chen C."/>
            <person name="Yanf M."/>
            <person name="Daum C."/>
            <person name="Ng V."/>
            <person name="Clum A."/>
            <person name="Steindorff A."/>
            <person name="Ohm R."/>
            <person name="Martin F."/>
            <person name="Silar P."/>
            <person name="Natvig D."/>
            <person name="Lalanne C."/>
            <person name="Gautier V."/>
            <person name="Ament-Velasquez S.L."/>
            <person name="Kruys A."/>
            <person name="Hutchinson M.I."/>
            <person name="Powell A.J."/>
            <person name="Barry K."/>
            <person name="Miller A.N."/>
            <person name="Grigoriev I.V."/>
            <person name="Debuchy R."/>
            <person name="Gladieux P."/>
            <person name="Thoren M.H."/>
            <person name="Johannesson H."/>
        </authorList>
    </citation>
    <scope>NUCLEOTIDE SEQUENCE</scope>
    <source>
        <strain evidence="2">SMH4131-1</strain>
    </source>
</reference>
<organism evidence="2 3">
    <name type="scientific">Cercophora scortea</name>
    <dbReference type="NCBI Taxonomy" id="314031"/>
    <lineage>
        <taxon>Eukaryota</taxon>
        <taxon>Fungi</taxon>
        <taxon>Dikarya</taxon>
        <taxon>Ascomycota</taxon>
        <taxon>Pezizomycotina</taxon>
        <taxon>Sordariomycetes</taxon>
        <taxon>Sordariomycetidae</taxon>
        <taxon>Sordariales</taxon>
        <taxon>Lasiosphaeriaceae</taxon>
        <taxon>Cercophora</taxon>
    </lineage>
</organism>
<sequence>MWYRKSPCLLVLPPQSADACLERFAAAFHGCCATCAFFSLQSSHNSKSRVFGATSRFAEAWLQSWTCGSRQESLDRQHPLQRVFEPEFSTSKPVLVTSTANVDTQDMGKTAACRTFSRFHQSLLSATAQARPHKLPMRPSPTSTMIPERAGQPTSSRIVPSFRAIPALS</sequence>
<name>A0AAE0M328_9PEZI</name>
<feature type="region of interest" description="Disordered" evidence="1">
    <location>
        <begin position="128"/>
        <end position="157"/>
    </location>
</feature>
<keyword evidence="3" id="KW-1185">Reference proteome</keyword>
<evidence type="ECO:0000313" key="2">
    <source>
        <dbReference type="EMBL" id="KAK3317521.1"/>
    </source>
</evidence>
<dbReference type="AlphaFoldDB" id="A0AAE0M328"/>
<comment type="caution">
    <text evidence="2">The sequence shown here is derived from an EMBL/GenBank/DDBJ whole genome shotgun (WGS) entry which is preliminary data.</text>
</comment>